<accession>A0A2C5XD91</accession>
<dbReference type="PANTHER" id="PTHR42103">
    <property type="entry name" value="ALPHA/BETA-HYDROLASES SUPERFAMILY PROTEIN"/>
    <property type="match status" value="1"/>
</dbReference>
<organism evidence="2 3">
    <name type="scientific">Ophiocordyceps australis</name>
    <dbReference type="NCBI Taxonomy" id="1399860"/>
    <lineage>
        <taxon>Eukaryota</taxon>
        <taxon>Fungi</taxon>
        <taxon>Dikarya</taxon>
        <taxon>Ascomycota</taxon>
        <taxon>Pezizomycotina</taxon>
        <taxon>Sordariomycetes</taxon>
        <taxon>Hypocreomycetidae</taxon>
        <taxon>Hypocreales</taxon>
        <taxon>Ophiocordycipitaceae</taxon>
        <taxon>Ophiocordyceps</taxon>
    </lineage>
</organism>
<dbReference type="EMBL" id="NJEU01001204">
    <property type="protein sequence ID" value="PHH68149.1"/>
    <property type="molecule type" value="Genomic_DNA"/>
</dbReference>
<dbReference type="OrthoDB" id="10260961at2759"/>
<comment type="caution">
    <text evidence="2">The sequence shown here is derived from an EMBL/GenBank/DDBJ whole genome shotgun (WGS) entry which is preliminary data.</text>
</comment>
<name>A0A2C5XD91_9HYPO</name>
<evidence type="ECO:0000313" key="3">
    <source>
        <dbReference type="Proteomes" id="UP000224854"/>
    </source>
</evidence>
<dbReference type="AlphaFoldDB" id="A0A2C5XD91"/>
<evidence type="ECO:0000313" key="2">
    <source>
        <dbReference type="EMBL" id="PHH68149.1"/>
    </source>
</evidence>
<gene>
    <name evidence="2" type="ORF">CDD82_803</name>
</gene>
<dbReference type="SUPFAM" id="SSF53474">
    <property type="entry name" value="alpha/beta-Hydrolases"/>
    <property type="match status" value="1"/>
</dbReference>
<dbReference type="Gene3D" id="3.40.50.1820">
    <property type="entry name" value="alpha/beta hydrolase"/>
    <property type="match status" value="1"/>
</dbReference>
<feature type="region of interest" description="Disordered" evidence="1">
    <location>
        <begin position="168"/>
        <end position="205"/>
    </location>
</feature>
<dbReference type="Proteomes" id="UP000224854">
    <property type="component" value="Unassembled WGS sequence"/>
</dbReference>
<protein>
    <submittedName>
        <fullName evidence="2">Uncharacterized protein</fullName>
    </submittedName>
</protein>
<keyword evidence="3" id="KW-1185">Reference proteome</keyword>
<dbReference type="PANTHER" id="PTHR42103:SF2">
    <property type="entry name" value="AB HYDROLASE-1 DOMAIN-CONTAINING PROTEIN"/>
    <property type="match status" value="1"/>
</dbReference>
<reference evidence="2 3" key="1">
    <citation type="submission" date="2017-06" db="EMBL/GenBank/DDBJ databases">
        <title>Ant-infecting Ophiocordyceps genomes reveal a high diversity of potential behavioral manipulation genes and a possible major role for enterotoxins.</title>
        <authorList>
            <person name="De Bekker C."/>
            <person name="Evans H.C."/>
            <person name="Brachmann A."/>
            <person name="Hughes D.P."/>
        </authorList>
    </citation>
    <scope>NUCLEOTIDE SEQUENCE [LARGE SCALE GENOMIC DNA]</scope>
    <source>
        <strain evidence="2 3">1348a</strain>
    </source>
</reference>
<proteinExistence type="predicted"/>
<feature type="region of interest" description="Disordered" evidence="1">
    <location>
        <begin position="96"/>
        <end position="117"/>
    </location>
</feature>
<evidence type="ECO:0000256" key="1">
    <source>
        <dbReference type="SAM" id="MobiDB-lite"/>
    </source>
</evidence>
<feature type="region of interest" description="Disordered" evidence="1">
    <location>
        <begin position="47"/>
        <end position="79"/>
    </location>
</feature>
<sequence>MGGYSYGAMVTAQLPPLATLLSAFAAPGAGTAAGEICLQAEHLAQEQRRRQGQRGSYRGRRSLGRRVGGEQGRVSEDGAGRRVGLGALLGWRRKGVVQGGHERPKSAPGVRWEEEEEEEEERRGLELPRAAYVLVSPLQGLVTQLATMSFSLRPRHDEQRHFHHFHHFHNHHHRHGQQQQQQQQQRHSHSAATPSRPTEAQDAEAKFTRHPTLIVYGEKDGLVAAGKVRAWIGRLEAQGAVGLDARGVLGAGHFWVESGVLGELRAGVAAFAEGLKREGEE</sequence>
<dbReference type="InterPro" id="IPR029058">
    <property type="entry name" value="AB_hydrolase_fold"/>
</dbReference>